<accession>A0ABV8V135</accession>
<protein>
    <submittedName>
        <fullName evidence="2">FecR family protein</fullName>
    </submittedName>
</protein>
<name>A0ABV8V135_9GAMM</name>
<dbReference type="InterPro" id="IPR012373">
    <property type="entry name" value="Ferrdict_sens_TM"/>
</dbReference>
<proteinExistence type="predicted"/>
<keyword evidence="3" id="KW-1185">Reference proteome</keyword>
<evidence type="ECO:0000313" key="2">
    <source>
        <dbReference type="EMBL" id="MFC4360857.1"/>
    </source>
</evidence>
<feature type="domain" description="FecR protein" evidence="1">
    <location>
        <begin position="113"/>
        <end position="204"/>
    </location>
</feature>
<dbReference type="PIRSF" id="PIRSF018266">
    <property type="entry name" value="FecR"/>
    <property type="match status" value="1"/>
</dbReference>
<evidence type="ECO:0000259" key="1">
    <source>
        <dbReference type="Pfam" id="PF04773"/>
    </source>
</evidence>
<dbReference type="PANTHER" id="PTHR30273">
    <property type="entry name" value="PERIPLASMIC SIGNAL SENSOR AND SIGMA FACTOR ACTIVATOR FECR-RELATED"/>
    <property type="match status" value="1"/>
</dbReference>
<dbReference type="RefSeq" id="WP_290264783.1">
    <property type="nucleotide sequence ID" value="NZ_JAUFQG010000006.1"/>
</dbReference>
<dbReference type="Pfam" id="PF04773">
    <property type="entry name" value="FecR"/>
    <property type="match status" value="1"/>
</dbReference>
<dbReference type="Proteomes" id="UP001595840">
    <property type="component" value="Unassembled WGS sequence"/>
</dbReference>
<dbReference type="Gene3D" id="2.60.120.1440">
    <property type="match status" value="1"/>
</dbReference>
<sequence>MIQLVHNNDIAQQASIWAERQADGLDAHQAQLLRQWLEADVCHRLAFKQAREDWLQVQVAVQNLMAAPSVQSLPVRASIVLDRPAEPVQRPWLRVASFAFCLFAMSFWILSPDVQTGIGEIKTVELQDGSKLTLNASSEVDIAFTEAERRLVLRSGEIFIDVAKNPDRPLIVETARGEARAVGTAFNVRLRDDAASVLVTEGLVDVTGKVGEPQRLAANQSIKLADQIGLINERRSEDVVAALAWREQRLFFSNVALAEFVEEMNRYSYQHMVIVDSELSSVRVGGAFSTGDTPAAVSMLEAGFAVKAVQLTPLLTLLYRSAPDAVE</sequence>
<dbReference type="PANTHER" id="PTHR30273:SF2">
    <property type="entry name" value="PROTEIN FECR"/>
    <property type="match status" value="1"/>
</dbReference>
<dbReference type="EMBL" id="JBHSCX010000001">
    <property type="protein sequence ID" value="MFC4360857.1"/>
    <property type="molecule type" value="Genomic_DNA"/>
</dbReference>
<organism evidence="2 3">
    <name type="scientific">Simiduia curdlanivorans</name>
    <dbReference type="NCBI Taxonomy" id="1492769"/>
    <lineage>
        <taxon>Bacteria</taxon>
        <taxon>Pseudomonadati</taxon>
        <taxon>Pseudomonadota</taxon>
        <taxon>Gammaproteobacteria</taxon>
        <taxon>Cellvibrionales</taxon>
        <taxon>Cellvibrionaceae</taxon>
        <taxon>Simiduia</taxon>
    </lineage>
</organism>
<reference evidence="3" key="1">
    <citation type="journal article" date="2019" name="Int. J. Syst. Evol. Microbiol.">
        <title>The Global Catalogue of Microorganisms (GCM) 10K type strain sequencing project: providing services to taxonomists for standard genome sequencing and annotation.</title>
        <authorList>
            <consortium name="The Broad Institute Genomics Platform"/>
            <consortium name="The Broad Institute Genome Sequencing Center for Infectious Disease"/>
            <person name="Wu L."/>
            <person name="Ma J."/>
        </authorList>
    </citation>
    <scope>NUCLEOTIDE SEQUENCE [LARGE SCALE GENOMIC DNA]</scope>
    <source>
        <strain evidence="3">CECT 8570</strain>
    </source>
</reference>
<comment type="caution">
    <text evidence="2">The sequence shown here is derived from an EMBL/GenBank/DDBJ whole genome shotgun (WGS) entry which is preliminary data.</text>
</comment>
<gene>
    <name evidence="2" type="ORF">ACFOX3_01015</name>
</gene>
<evidence type="ECO:0000313" key="3">
    <source>
        <dbReference type="Proteomes" id="UP001595840"/>
    </source>
</evidence>
<dbReference type="InterPro" id="IPR006860">
    <property type="entry name" value="FecR"/>
</dbReference>